<sequence>MWLVSKIPLQSEILNPAKAAFADFELTDIVFSKLRSDKPNADTNIVIVNIGKLDRAGIAAQITTLNKFKPKIIGIDAAFRRPKDPEGDSALAKAFSEVDNLVLVSGFGSHLPDKQTKQFDTLETSHAMFNQHAVTGFANIIIAENDVYKPVRSFSPKEIVYNRTEFAFPVKMAQIYNPEVTERFLKRNNEVEFINYKGNITNGAFYALDVEDLFDPDIDLSFVSGKIVLMGFMGESFSSRTLEDKLYTPLNEIYIGKAHPDMYGVVVHANSISMILREEYVDVAPGLVEISVAVILCFLNVVLFSYLMKISGDWYDSLTILIQLIETCLIMFIVGFLFDVFTVKINLGVALAAVLLSSNGLELYQNIVLKIYQKRKTLRIIKLKKQAT</sequence>
<evidence type="ECO:0000259" key="2">
    <source>
        <dbReference type="SMART" id="SM01080"/>
    </source>
</evidence>
<keyword evidence="1" id="KW-1133">Transmembrane helix</keyword>
<organism evidence="3 4">
    <name type="scientific">Rhodocytophaga rosea</name>
    <dbReference type="NCBI Taxonomy" id="2704465"/>
    <lineage>
        <taxon>Bacteria</taxon>
        <taxon>Pseudomonadati</taxon>
        <taxon>Bacteroidota</taxon>
        <taxon>Cytophagia</taxon>
        <taxon>Cytophagales</taxon>
        <taxon>Rhodocytophagaceae</taxon>
        <taxon>Rhodocytophaga</taxon>
    </lineage>
</organism>
<dbReference type="SMART" id="SM01080">
    <property type="entry name" value="CHASE2"/>
    <property type="match status" value="1"/>
</dbReference>
<accession>A0A6C0GFP2</accession>
<name>A0A6C0GFP2_9BACT</name>
<keyword evidence="1" id="KW-0472">Membrane</keyword>
<dbReference type="Proteomes" id="UP000480178">
    <property type="component" value="Chromosome"/>
</dbReference>
<dbReference type="EMBL" id="CP048222">
    <property type="protein sequence ID" value="QHT66826.1"/>
    <property type="molecule type" value="Genomic_DNA"/>
</dbReference>
<protein>
    <submittedName>
        <fullName evidence="3">CHASE2 domain-containing protein</fullName>
    </submittedName>
</protein>
<proteinExistence type="predicted"/>
<dbReference type="Pfam" id="PF05226">
    <property type="entry name" value="CHASE2"/>
    <property type="match status" value="1"/>
</dbReference>
<dbReference type="InterPro" id="IPR007890">
    <property type="entry name" value="CHASE2"/>
</dbReference>
<feature type="transmembrane region" description="Helical" evidence="1">
    <location>
        <begin position="347"/>
        <end position="369"/>
    </location>
</feature>
<dbReference type="RefSeq" id="WP_162442878.1">
    <property type="nucleotide sequence ID" value="NZ_CP048222.1"/>
</dbReference>
<dbReference type="AlphaFoldDB" id="A0A6C0GFP2"/>
<evidence type="ECO:0000313" key="3">
    <source>
        <dbReference type="EMBL" id="QHT66826.1"/>
    </source>
</evidence>
<evidence type="ECO:0000313" key="4">
    <source>
        <dbReference type="Proteomes" id="UP000480178"/>
    </source>
</evidence>
<feature type="transmembrane region" description="Helical" evidence="1">
    <location>
        <begin position="320"/>
        <end position="341"/>
    </location>
</feature>
<reference evidence="3 4" key="1">
    <citation type="submission" date="2020-01" db="EMBL/GenBank/DDBJ databases">
        <authorList>
            <person name="Kim M.K."/>
        </authorList>
    </citation>
    <scope>NUCLEOTIDE SEQUENCE [LARGE SCALE GENOMIC DNA]</scope>
    <source>
        <strain evidence="3 4">172606-1</strain>
    </source>
</reference>
<dbReference type="KEGG" id="rhoz:GXP67_09225"/>
<gene>
    <name evidence="3" type="ORF">GXP67_09225</name>
</gene>
<evidence type="ECO:0000256" key="1">
    <source>
        <dbReference type="SAM" id="Phobius"/>
    </source>
</evidence>
<feature type="domain" description="CHASE2" evidence="2">
    <location>
        <begin position="19"/>
        <end position="304"/>
    </location>
</feature>
<keyword evidence="1" id="KW-0812">Transmembrane</keyword>
<keyword evidence="4" id="KW-1185">Reference proteome</keyword>
<feature type="transmembrane region" description="Helical" evidence="1">
    <location>
        <begin position="283"/>
        <end position="308"/>
    </location>
</feature>